<dbReference type="EMBL" id="JACASE010000007">
    <property type="protein sequence ID" value="KAF6447743.1"/>
    <property type="molecule type" value="Genomic_DNA"/>
</dbReference>
<name>A0A7J8FJ07_ROUAE</name>
<accession>A0A7J8FJ07</accession>
<gene>
    <name evidence="2" type="ORF">HJG63_012117</name>
</gene>
<dbReference type="AlphaFoldDB" id="A0A7J8FJ07"/>
<sequence>MGSLCCTVFSLGRVTQQDGSEAGRQVQSKTLESGLWTYGQERFPKPGWQRDMMPLRRMKSSGAAATWLCEGCKPVAERAKQKVEGRWTVGSQAWDVSSAADRRDPAGVGTAGPGVAWGARECNQTLSRPAGHGHLGTTRPSSSS</sequence>
<comment type="caution">
    <text evidence="2">The sequence shown here is derived from an EMBL/GenBank/DDBJ whole genome shotgun (WGS) entry which is preliminary data.</text>
</comment>
<organism evidence="2 3">
    <name type="scientific">Rousettus aegyptiacus</name>
    <name type="common">Egyptian fruit bat</name>
    <name type="synonym">Pteropus aegyptiacus</name>
    <dbReference type="NCBI Taxonomy" id="9407"/>
    <lineage>
        <taxon>Eukaryota</taxon>
        <taxon>Metazoa</taxon>
        <taxon>Chordata</taxon>
        <taxon>Craniata</taxon>
        <taxon>Vertebrata</taxon>
        <taxon>Euteleostomi</taxon>
        <taxon>Mammalia</taxon>
        <taxon>Eutheria</taxon>
        <taxon>Laurasiatheria</taxon>
        <taxon>Chiroptera</taxon>
        <taxon>Yinpterochiroptera</taxon>
        <taxon>Pteropodoidea</taxon>
        <taxon>Pteropodidae</taxon>
        <taxon>Rousettinae</taxon>
        <taxon>Rousettus</taxon>
    </lineage>
</organism>
<evidence type="ECO:0000256" key="1">
    <source>
        <dbReference type="SAM" id="MobiDB-lite"/>
    </source>
</evidence>
<reference evidence="2 3" key="1">
    <citation type="journal article" date="2020" name="Nature">
        <title>Six reference-quality genomes reveal evolution of bat adaptations.</title>
        <authorList>
            <person name="Jebb D."/>
            <person name="Huang Z."/>
            <person name="Pippel M."/>
            <person name="Hughes G.M."/>
            <person name="Lavrichenko K."/>
            <person name="Devanna P."/>
            <person name="Winkler S."/>
            <person name="Jermiin L.S."/>
            <person name="Skirmuntt E.C."/>
            <person name="Katzourakis A."/>
            <person name="Burkitt-Gray L."/>
            <person name="Ray D.A."/>
            <person name="Sullivan K.A.M."/>
            <person name="Roscito J.G."/>
            <person name="Kirilenko B.M."/>
            <person name="Davalos L.M."/>
            <person name="Corthals A.P."/>
            <person name="Power M.L."/>
            <person name="Jones G."/>
            <person name="Ransome R.D."/>
            <person name="Dechmann D.K.N."/>
            <person name="Locatelli A.G."/>
            <person name="Puechmaille S.J."/>
            <person name="Fedrigo O."/>
            <person name="Jarvis E.D."/>
            <person name="Hiller M."/>
            <person name="Vernes S.C."/>
            <person name="Myers E.W."/>
            <person name="Teeling E.C."/>
        </authorList>
    </citation>
    <scope>NUCLEOTIDE SEQUENCE [LARGE SCALE GENOMIC DNA]</scope>
    <source>
        <strain evidence="2">MRouAeg1</strain>
        <tissue evidence="2">Muscle</tissue>
    </source>
</reference>
<feature type="region of interest" description="Disordered" evidence="1">
    <location>
        <begin position="96"/>
        <end position="144"/>
    </location>
</feature>
<dbReference type="Proteomes" id="UP000593571">
    <property type="component" value="Unassembled WGS sequence"/>
</dbReference>
<proteinExistence type="predicted"/>
<protein>
    <submittedName>
        <fullName evidence="2">Uncharacterized protein</fullName>
    </submittedName>
</protein>
<keyword evidence="3" id="KW-1185">Reference proteome</keyword>
<evidence type="ECO:0000313" key="3">
    <source>
        <dbReference type="Proteomes" id="UP000593571"/>
    </source>
</evidence>
<evidence type="ECO:0000313" key="2">
    <source>
        <dbReference type="EMBL" id="KAF6447743.1"/>
    </source>
</evidence>